<comment type="caution">
    <text evidence="6">The sequence shown here is derived from an EMBL/GenBank/DDBJ whole genome shotgun (WGS) entry which is preliminary data.</text>
</comment>
<evidence type="ECO:0000256" key="3">
    <source>
        <dbReference type="ARBA" id="ARBA00022448"/>
    </source>
</evidence>
<reference evidence="6 7" key="1">
    <citation type="submission" date="2016-11" db="EMBL/GenBank/DDBJ databases">
        <title>Paenibacillus species isolates.</title>
        <authorList>
            <person name="Beno S.M."/>
        </authorList>
    </citation>
    <scope>NUCLEOTIDE SEQUENCE [LARGE SCALE GENOMIC DNA]</scope>
    <source>
        <strain evidence="6 7">FSL F4-0100</strain>
    </source>
</reference>
<accession>A0A1R1B6E1</accession>
<dbReference type="Proteomes" id="UP000187074">
    <property type="component" value="Unassembled WGS sequence"/>
</dbReference>
<keyword evidence="4" id="KW-0732">Signal</keyword>
<proteinExistence type="inferred from homology"/>
<evidence type="ECO:0000259" key="5">
    <source>
        <dbReference type="PROSITE" id="PS50983"/>
    </source>
</evidence>
<evidence type="ECO:0000256" key="2">
    <source>
        <dbReference type="ARBA" id="ARBA00008814"/>
    </source>
</evidence>
<dbReference type="GO" id="GO:0030288">
    <property type="term" value="C:outer membrane-bounded periplasmic space"/>
    <property type="evidence" value="ECO:0007669"/>
    <property type="project" value="TreeGrafter"/>
</dbReference>
<dbReference type="PANTHER" id="PTHR30532">
    <property type="entry name" value="IRON III DICITRATE-BINDING PERIPLASMIC PROTEIN"/>
    <property type="match status" value="1"/>
</dbReference>
<dbReference type="Gene3D" id="3.40.50.1980">
    <property type="entry name" value="Nitrogenase molybdenum iron protein domain"/>
    <property type="match status" value="1"/>
</dbReference>
<dbReference type="InterPro" id="IPR051313">
    <property type="entry name" value="Bact_iron-sidero_bind"/>
</dbReference>
<keyword evidence="3" id="KW-0813">Transport</keyword>
<name>A0A1R1B6E1_PAELA</name>
<dbReference type="GO" id="GO:1901678">
    <property type="term" value="P:iron coordination entity transport"/>
    <property type="evidence" value="ECO:0007669"/>
    <property type="project" value="UniProtKB-ARBA"/>
</dbReference>
<evidence type="ECO:0000313" key="6">
    <source>
        <dbReference type="EMBL" id="OME95026.1"/>
    </source>
</evidence>
<sequence>MFKAIEMNFVTFVNYAIRLVQTENESRLFVMGMSGLSTGLYHARGFQPTEPIRKVLSDGLGYKEISTEELPFYAGDRIFMLIPGNAVSRQTAEVMMQSSLWGNLPAVRNGLVHVLEAERWNYGDAHTLVKLLNLLPELLLSTSTSKTAL</sequence>
<protein>
    <recommendedName>
        <fullName evidence="5">Fe/B12 periplasmic-binding domain-containing protein</fullName>
    </recommendedName>
</protein>
<gene>
    <name evidence="6" type="ORF">BK123_08010</name>
</gene>
<evidence type="ECO:0000313" key="7">
    <source>
        <dbReference type="Proteomes" id="UP000187074"/>
    </source>
</evidence>
<organism evidence="6 7">
    <name type="scientific">Paenibacillus lautus</name>
    <name type="common">Bacillus lautus</name>
    <dbReference type="NCBI Taxonomy" id="1401"/>
    <lineage>
        <taxon>Bacteria</taxon>
        <taxon>Bacillati</taxon>
        <taxon>Bacillota</taxon>
        <taxon>Bacilli</taxon>
        <taxon>Bacillales</taxon>
        <taxon>Paenibacillaceae</taxon>
        <taxon>Paenibacillus</taxon>
    </lineage>
</organism>
<dbReference type="AlphaFoldDB" id="A0A1R1B6E1"/>
<dbReference type="PROSITE" id="PS50983">
    <property type="entry name" value="FE_B12_PBP"/>
    <property type="match status" value="1"/>
</dbReference>
<comment type="subcellular location">
    <subcellularLocation>
        <location evidence="1">Cell envelope</location>
    </subcellularLocation>
</comment>
<comment type="similarity">
    <text evidence="2">Belongs to the bacterial solute-binding protein 8 family.</text>
</comment>
<dbReference type="InterPro" id="IPR002491">
    <property type="entry name" value="ABC_transptr_periplasmic_BD"/>
</dbReference>
<dbReference type="EMBL" id="MRTF01000002">
    <property type="protein sequence ID" value="OME95026.1"/>
    <property type="molecule type" value="Genomic_DNA"/>
</dbReference>
<feature type="domain" description="Fe/B12 periplasmic-binding" evidence="5">
    <location>
        <begin position="1"/>
        <end position="143"/>
    </location>
</feature>
<dbReference type="SUPFAM" id="SSF53807">
    <property type="entry name" value="Helical backbone' metal receptor"/>
    <property type="match status" value="1"/>
</dbReference>
<dbReference type="PANTHER" id="PTHR30532:SF26">
    <property type="entry name" value="IRON(3+)-HYDROXAMATE-BINDING PROTEIN FHUD"/>
    <property type="match status" value="1"/>
</dbReference>
<dbReference type="STRING" id="1401.BK123_08010"/>
<evidence type="ECO:0000256" key="4">
    <source>
        <dbReference type="ARBA" id="ARBA00022729"/>
    </source>
</evidence>
<evidence type="ECO:0000256" key="1">
    <source>
        <dbReference type="ARBA" id="ARBA00004196"/>
    </source>
</evidence>